<dbReference type="PANTHER" id="PTHR48033:SF9">
    <property type="entry name" value="TAR DNA-BINDING PROTEIN 43"/>
    <property type="match status" value="1"/>
</dbReference>
<dbReference type="GO" id="GO:0000785">
    <property type="term" value="C:chromatin"/>
    <property type="evidence" value="ECO:0007669"/>
    <property type="project" value="TreeGrafter"/>
</dbReference>
<evidence type="ECO:0000256" key="7">
    <source>
        <dbReference type="ARBA" id="ARBA00023242"/>
    </source>
</evidence>
<dbReference type="PROSITE" id="PS50102">
    <property type="entry name" value="RRM"/>
    <property type="match status" value="2"/>
</dbReference>
<dbReference type="RefSeq" id="XP_011404370.2">
    <property type="nucleotide sequence ID" value="XM_011406068.2"/>
</dbReference>
<dbReference type="Proteomes" id="UP000007879">
    <property type="component" value="Unassembled WGS sequence"/>
</dbReference>
<keyword evidence="7" id="KW-0539">Nucleus</keyword>
<name>A0AAN0IMF3_AMPQE</name>
<protein>
    <recommendedName>
        <fullName evidence="11">RRM domain-containing protein</fullName>
    </recommendedName>
</protein>
<evidence type="ECO:0000256" key="6">
    <source>
        <dbReference type="ARBA" id="ARBA00023187"/>
    </source>
</evidence>
<evidence type="ECO:0000313" key="12">
    <source>
        <dbReference type="EnsemblMetazoa" id="XP_011404370.2"/>
    </source>
</evidence>
<dbReference type="GeneID" id="100632327"/>
<dbReference type="GO" id="GO:0008380">
    <property type="term" value="P:RNA splicing"/>
    <property type="evidence" value="ECO:0007669"/>
    <property type="project" value="UniProtKB-KW"/>
</dbReference>
<proteinExistence type="predicted"/>
<dbReference type="Gene3D" id="3.30.70.330">
    <property type="match status" value="2"/>
</dbReference>
<comment type="subcellular location">
    <subcellularLocation>
        <location evidence="1">Nucleus</location>
    </subcellularLocation>
</comment>
<organism evidence="12 13">
    <name type="scientific">Amphimedon queenslandica</name>
    <name type="common">Sponge</name>
    <dbReference type="NCBI Taxonomy" id="400682"/>
    <lineage>
        <taxon>Eukaryota</taxon>
        <taxon>Metazoa</taxon>
        <taxon>Porifera</taxon>
        <taxon>Demospongiae</taxon>
        <taxon>Heteroscleromorpha</taxon>
        <taxon>Haplosclerida</taxon>
        <taxon>Niphatidae</taxon>
        <taxon>Amphimedon</taxon>
    </lineage>
</organism>
<evidence type="ECO:0000256" key="3">
    <source>
        <dbReference type="ARBA" id="ARBA00022737"/>
    </source>
</evidence>
<dbReference type="Pfam" id="PF18694">
    <property type="entry name" value="TDP-43_N"/>
    <property type="match status" value="1"/>
</dbReference>
<evidence type="ECO:0000256" key="5">
    <source>
        <dbReference type="ARBA" id="ARBA00023163"/>
    </source>
</evidence>
<dbReference type="InterPro" id="IPR041105">
    <property type="entry name" value="TDP-43_N"/>
</dbReference>
<dbReference type="InterPro" id="IPR035979">
    <property type="entry name" value="RBD_domain_sf"/>
</dbReference>
<evidence type="ECO:0000256" key="1">
    <source>
        <dbReference type="ARBA" id="ARBA00004123"/>
    </source>
</evidence>
<dbReference type="GO" id="GO:0003723">
    <property type="term" value="F:RNA binding"/>
    <property type="evidence" value="ECO:0007669"/>
    <property type="project" value="UniProtKB-UniRule"/>
</dbReference>
<keyword evidence="5" id="KW-0804">Transcription</keyword>
<feature type="domain" description="RRM" evidence="11">
    <location>
        <begin position="136"/>
        <end position="212"/>
    </location>
</feature>
<feature type="transmembrane region" description="Helical" evidence="10">
    <location>
        <begin position="591"/>
        <end position="620"/>
    </location>
</feature>
<dbReference type="GO" id="GO:0006397">
    <property type="term" value="P:mRNA processing"/>
    <property type="evidence" value="ECO:0007669"/>
    <property type="project" value="UniProtKB-KW"/>
</dbReference>
<reference evidence="13" key="1">
    <citation type="journal article" date="2010" name="Nature">
        <title>The Amphimedon queenslandica genome and the evolution of animal complexity.</title>
        <authorList>
            <person name="Srivastava M."/>
            <person name="Simakov O."/>
            <person name="Chapman J."/>
            <person name="Fahey B."/>
            <person name="Gauthier M.E."/>
            <person name="Mitros T."/>
            <person name="Richards G.S."/>
            <person name="Conaco C."/>
            <person name="Dacre M."/>
            <person name="Hellsten U."/>
            <person name="Larroux C."/>
            <person name="Putnam N.H."/>
            <person name="Stanke M."/>
            <person name="Adamska M."/>
            <person name="Darling A."/>
            <person name="Degnan S.M."/>
            <person name="Oakley T.H."/>
            <person name="Plachetzki D.C."/>
            <person name="Zhai Y."/>
            <person name="Adamski M."/>
            <person name="Calcino A."/>
            <person name="Cummins S.F."/>
            <person name="Goodstein D.M."/>
            <person name="Harris C."/>
            <person name="Jackson D.J."/>
            <person name="Leys S.P."/>
            <person name="Shu S."/>
            <person name="Woodcroft B.J."/>
            <person name="Vervoort M."/>
            <person name="Kosik K.S."/>
            <person name="Manning G."/>
            <person name="Degnan B.M."/>
            <person name="Rokhsar D.S."/>
        </authorList>
    </citation>
    <scope>NUCLEOTIDE SEQUENCE [LARGE SCALE GENOMIC DNA]</scope>
</reference>
<keyword evidence="10" id="KW-0812">Transmembrane</keyword>
<dbReference type="GO" id="GO:0005654">
    <property type="term" value="C:nucleoplasm"/>
    <property type="evidence" value="ECO:0007669"/>
    <property type="project" value="TreeGrafter"/>
</dbReference>
<accession>A0AAN0IMF3</accession>
<evidence type="ECO:0000256" key="4">
    <source>
        <dbReference type="ARBA" id="ARBA00023015"/>
    </source>
</evidence>
<keyword evidence="2" id="KW-0507">mRNA processing</keyword>
<keyword evidence="10" id="KW-0472">Membrane</keyword>
<keyword evidence="13" id="KW-1185">Reference proteome</keyword>
<keyword evidence="8" id="KW-0694">RNA-binding</keyword>
<dbReference type="CDD" id="cd19609">
    <property type="entry name" value="NTD_TDP-43"/>
    <property type="match status" value="1"/>
</dbReference>
<keyword evidence="4" id="KW-0805">Transcription regulation</keyword>
<feature type="compositionally biased region" description="Basic and acidic residues" evidence="9">
    <location>
        <begin position="86"/>
        <end position="95"/>
    </location>
</feature>
<dbReference type="KEGG" id="aqu:100632327"/>
<dbReference type="GO" id="GO:0010468">
    <property type="term" value="P:regulation of gene expression"/>
    <property type="evidence" value="ECO:0007669"/>
    <property type="project" value="TreeGrafter"/>
</dbReference>
<keyword evidence="6" id="KW-0508">mRNA splicing</keyword>
<evidence type="ECO:0000256" key="10">
    <source>
        <dbReference type="SAM" id="Phobius"/>
    </source>
</evidence>
<feature type="domain" description="RRM" evidence="11">
    <location>
        <begin position="219"/>
        <end position="292"/>
    </location>
</feature>
<sequence>MSGYVIVSKEEKEGEQSHVVELPTEPDGTLMLSVVQSQFEGATGLKYKNPESGSWRAVRVSDNVLHPPESGWGRLTFVVVGSVKEQESGEREGIRGPRGMAGQKRSHHDDAYYSAKALRQSSQSPPRYHQSFGPSGDLIVLGLRYDVDEQEMRDYFQHFGEVEQVEVKRDHKSHQSRGFGFLRFKDPAVQSKVMTMSHTIKGRRCELRPPRKSPGSLPCKFFIGCLPSDPETTTEELRAYFSQYGSLSDVYIPKPYRGFGFVTFLDGYDAQSMYKEVHVLRNSRLNVSIAEPKPGSKGGDYRGASSYHTSYASSATPTHVYAYSLVPTSSSGTPYLPAAQYYAYQSGSGTATQPAYFSSSASGQYSSSYHKDYNAAIKGLFTQYLPNNRCPRRVEMVVLVIILCIFLLLCPVTATYTCEENGVRINGTNYSQAAKLIVSRTCDSSIDNVTVVGRNSGDWVQFDYVCDNGSTKVIYGRGVHERSNFTRELENHRHCPWHACIQDYRTGTWYNVAKQINECIYTSSVMHSSVVTQSSAAFVSSSLITKESIALTSTSGEVKPSSSSSILSMTSIPVTPTISSTFEGQSSNSDIYSYLAVILMFLLLFAAGSIGLLIISLFFIKKKTKKWKRNNIVSDMWQDEPFDLSIATLSASPSLVTVYCDQDTNLNALSVEKTNGHGQVIGIKNSYIEDQVV</sequence>
<dbReference type="PANTHER" id="PTHR48033">
    <property type="entry name" value="RNA-BINDING (RRM/RBD/RNP MOTIFS) FAMILY PROTEIN"/>
    <property type="match status" value="1"/>
</dbReference>
<evidence type="ECO:0000313" key="13">
    <source>
        <dbReference type="Proteomes" id="UP000007879"/>
    </source>
</evidence>
<reference evidence="12" key="2">
    <citation type="submission" date="2024-06" db="UniProtKB">
        <authorList>
            <consortium name="EnsemblMetazoa"/>
        </authorList>
    </citation>
    <scope>IDENTIFICATION</scope>
</reference>
<evidence type="ECO:0000256" key="9">
    <source>
        <dbReference type="SAM" id="MobiDB-lite"/>
    </source>
</evidence>
<dbReference type="InterPro" id="IPR000504">
    <property type="entry name" value="RRM_dom"/>
</dbReference>
<keyword evidence="3" id="KW-0677">Repeat</keyword>
<evidence type="ECO:0000259" key="11">
    <source>
        <dbReference type="PROSITE" id="PS50102"/>
    </source>
</evidence>
<dbReference type="EnsemblMetazoa" id="XM_011406068.2">
    <property type="protein sequence ID" value="XP_011404370.2"/>
    <property type="gene ID" value="LOC100632327"/>
</dbReference>
<dbReference type="SUPFAM" id="SSF54928">
    <property type="entry name" value="RNA-binding domain, RBD"/>
    <property type="match status" value="2"/>
</dbReference>
<evidence type="ECO:0000256" key="2">
    <source>
        <dbReference type="ARBA" id="ARBA00022664"/>
    </source>
</evidence>
<feature type="region of interest" description="Disordered" evidence="9">
    <location>
        <begin position="86"/>
        <end position="109"/>
    </location>
</feature>
<dbReference type="InterPro" id="IPR012677">
    <property type="entry name" value="Nucleotide-bd_a/b_plait_sf"/>
</dbReference>
<dbReference type="SMART" id="SM00360">
    <property type="entry name" value="RRM"/>
    <property type="match status" value="2"/>
</dbReference>
<dbReference type="AlphaFoldDB" id="A0AAN0IMF3"/>
<dbReference type="Pfam" id="PF00076">
    <property type="entry name" value="RRM_1"/>
    <property type="match status" value="2"/>
</dbReference>
<keyword evidence="10" id="KW-1133">Transmembrane helix</keyword>
<evidence type="ECO:0000256" key="8">
    <source>
        <dbReference type="PROSITE-ProRule" id="PRU00176"/>
    </source>
</evidence>